<feature type="region of interest" description="Disordered" evidence="1">
    <location>
        <begin position="1"/>
        <end position="38"/>
    </location>
</feature>
<accession>A0ABY9UBU8</accession>
<evidence type="ECO:0000256" key="1">
    <source>
        <dbReference type="SAM" id="MobiDB-lite"/>
    </source>
</evidence>
<keyword evidence="3" id="KW-1185">Reference proteome</keyword>
<evidence type="ECO:0000313" key="3">
    <source>
        <dbReference type="Proteomes" id="UP001249394"/>
    </source>
</evidence>
<organism evidence="2 3">
    <name type="scientific">Streptomyces violaceus</name>
    <name type="common">Streptomyces venezuelae</name>
    <dbReference type="NCBI Taxonomy" id="1936"/>
    <lineage>
        <taxon>Bacteria</taxon>
        <taxon>Bacillati</taxon>
        <taxon>Actinomycetota</taxon>
        <taxon>Actinomycetes</taxon>
        <taxon>Kitasatosporales</taxon>
        <taxon>Streptomycetaceae</taxon>
        <taxon>Streptomyces</taxon>
    </lineage>
</organism>
<reference evidence="2 3" key="1">
    <citation type="submission" date="2023-09" db="EMBL/GenBank/DDBJ databases">
        <title>The genome sequence of Streptomyces anthocyanicus.</title>
        <authorList>
            <person name="Mo P."/>
        </authorList>
    </citation>
    <scope>NUCLEOTIDE SEQUENCE [LARGE SCALE GENOMIC DNA]</scope>
    <source>
        <strain evidence="2 3">JCM 4387</strain>
    </source>
</reference>
<evidence type="ECO:0000313" key="2">
    <source>
        <dbReference type="EMBL" id="WND19290.1"/>
    </source>
</evidence>
<sequence>MQDPSDSMEIAEPEESGRSNAVGSPVEDDSASSSDIDSTTASTVLVEVLPGVALVAGEVPPELKPDLIDFGIVPAADRKQISAVLASMVSQPALHSWHQIGVSPGRAGLGQGSADRSGGRLATDITFCDTCV</sequence>
<dbReference type="EMBL" id="CP134213">
    <property type="protein sequence ID" value="WND19290.1"/>
    <property type="molecule type" value="Genomic_DNA"/>
</dbReference>
<gene>
    <name evidence="2" type="ORF">RI060_18900</name>
</gene>
<protein>
    <submittedName>
        <fullName evidence="2">Uncharacterized protein</fullName>
    </submittedName>
</protein>
<name>A0ABY9UBU8_STRVL</name>
<proteinExistence type="predicted"/>
<dbReference type="Proteomes" id="UP001249394">
    <property type="component" value="Chromosome"/>
</dbReference>